<dbReference type="EMBL" id="JACEEZ010022922">
    <property type="protein sequence ID" value="KAG0711896.1"/>
    <property type="molecule type" value="Genomic_DNA"/>
</dbReference>
<dbReference type="GO" id="GO:0003676">
    <property type="term" value="F:nucleic acid binding"/>
    <property type="evidence" value="ECO:0007669"/>
    <property type="project" value="InterPro"/>
</dbReference>
<dbReference type="AlphaFoldDB" id="A0A8J4XTY8"/>
<protein>
    <recommendedName>
        <fullName evidence="1">RNase H type-1 domain-containing protein</fullName>
    </recommendedName>
</protein>
<dbReference type="OrthoDB" id="6373941at2759"/>
<dbReference type="InterPro" id="IPR012337">
    <property type="entry name" value="RNaseH-like_sf"/>
</dbReference>
<evidence type="ECO:0000313" key="3">
    <source>
        <dbReference type="Proteomes" id="UP000770661"/>
    </source>
</evidence>
<evidence type="ECO:0000313" key="2">
    <source>
        <dbReference type="EMBL" id="KAG0711896.1"/>
    </source>
</evidence>
<proteinExistence type="predicted"/>
<dbReference type="InterPro" id="IPR002156">
    <property type="entry name" value="RNaseH_domain"/>
</dbReference>
<organism evidence="2 3">
    <name type="scientific">Chionoecetes opilio</name>
    <name type="common">Atlantic snow crab</name>
    <name type="synonym">Cancer opilio</name>
    <dbReference type="NCBI Taxonomy" id="41210"/>
    <lineage>
        <taxon>Eukaryota</taxon>
        <taxon>Metazoa</taxon>
        <taxon>Ecdysozoa</taxon>
        <taxon>Arthropoda</taxon>
        <taxon>Crustacea</taxon>
        <taxon>Multicrustacea</taxon>
        <taxon>Malacostraca</taxon>
        <taxon>Eumalacostraca</taxon>
        <taxon>Eucarida</taxon>
        <taxon>Decapoda</taxon>
        <taxon>Pleocyemata</taxon>
        <taxon>Brachyura</taxon>
        <taxon>Eubrachyura</taxon>
        <taxon>Majoidea</taxon>
        <taxon>Majidae</taxon>
        <taxon>Chionoecetes</taxon>
    </lineage>
</organism>
<dbReference type="SUPFAM" id="SSF53098">
    <property type="entry name" value="Ribonuclease H-like"/>
    <property type="match status" value="1"/>
</dbReference>
<evidence type="ECO:0000259" key="1">
    <source>
        <dbReference type="PROSITE" id="PS50879"/>
    </source>
</evidence>
<dbReference type="Pfam" id="PF00075">
    <property type="entry name" value="RNase_H"/>
    <property type="match status" value="1"/>
</dbReference>
<reference evidence="2" key="1">
    <citation type="submission" date="2020-07" db="EMBL/GenBank/DDBJ databases">
        <title>The High-quality genome of the commercially important snow crab, Chionoecetes opilio.</title>
        <authorList>
            <person name="Jeong J.-H."/>
            <person name="Ryu S."/>
        </authorList>
    </citation>
    <scope>NUCLEOTIDE SEQUENCE</scope>
    <source>
        <strain evidence="2">MADBK_172401_WGS</strain>
        <tissue evidence="2">Digestive gland</tissue>
    </source>
</reference>
<dbReference type="InterPro" id="IPR036397">
    <property type="entry name" value="RNaseH_sf"/>
</dbReference>
<dbReference type="PROSITE" id="PS50879">
    <property type="entry name" value="RNASE_H_1"/>
    <property type="match status" value="1"/>
</dbReference>
<dbReference type="CDD" id="cd09276">
    <property type="entry name" value="Rnase_HI_RT_non_LTR"/>
    <property type="match status" value="1"/>
</dbReference>
<dbReference type="Gene3D" id="3.30.420.10">
    <property type="entry name" value="Ribonuclease H-like superfamily/Ribonuclease H"/>
    <property type="match status" value="1"/>
</dbReference>
<gene>
    <name evidence="2" type="ORF">GWK47_019615</name>
</gene>
<dbReference type="GO" id="GO:0004523">
    <property type="term" value="F:RNA-DNA hybrid ribonuclease activity"/>
    <property type="evidence" value="ECO:0007669"/>
    <property type="project" value="InterPro"/>
</dbReference>
<sequence length="135" mass="14791">MGGTELSWRTSDHCSILQTELVAIELALEHAKHRREATVVIHTDSRTGLHALQEPHPKDNVRLTTTILGSLQSLAAQGRRVRLNWIPSHVGVRGNEAADVAAKRAARGPTVTLHVPPSLQQLKAHARRAAAHRTH</sequence>
<feature type="domain" description="RNase H type-1" evidence="1">
    <location>
        <begin position="1"/>
        <end position="107"/>
    </location>
</feature>
<comment type="caution">
    <text evidence="2">The sequence shown here is derived from an EMBL/GenBank/DDBJ whole genome shotgun (WGS) entry which is preliminary data.</text>
</comment>
<name>A0A8J4XTY8_CHIOP</name>
<keyword evidence="3" id="KW-1185">Reference proteome</keyword>
<accession>A0A8J4XTY8</accession>
<dbReference type="Proteomes" id="UP000770661">
    <property type="component" value="Unassembled WGS sequence"/>
</dbReference>